<accession>A0A0F9J8Z1</accession>
<dbReference type="PANTHER" id="PTHR12729">
    <property type="entry name" value="TRNA(HIS) GUANYLYLTRANSFERASE-RELATED"/>
    <property type="match status" value="1"/>
</dbReference>
<dbReference type="GO" id="GO:0000287">
    <property type="term" value="F:magnesium ion binding"/>
    <property type="evidence" value="ECO:0007669"/>
    <property type="project" value="InterPro"/>
</dbReference>
<dbReference type="GO" id="GO:0008193">
    <property type="term" value="F:tRNA guanylyltransferase activity"/>
    <property type="evidence" value="ECO:0007669"/>
    <property type="project" value="InterPro"/>
</dbReference>
<name>A0A0F9J8Z1_9ZZZZ</name>
<dbReference type="EMBL" id="LAZR01016981">
    <property type="protein sequence ID" value="KKM02276.1"/>
    <property type="molecule type" value="Genomic_DNA"/>
</dbReference>
<dbReference type="Gene3D" id="3.30.70.3000">
    <property type="match status" value="1"/>
</dbReference>
<feature type="domain" description="tRNAHis guanylyltransferase catalytic" evidence="1">
    <location>
        <begin position="18"/>
        <end position="151"/>
    </location>
</feature>
<dbReference type="AlphaFoldDB" id="A0A0F9J8Z1"/>
<gene>
    <name evidence="2" type="ORF">LCGC14_1786060</name>
</gene>
<reference evidence="2" key="1">
    <citation type="journal article" date="2015" name="Nature">
        <title>Complex archaea that bridge the gap between prokaryotes and eukaryotes.</title>
        <authorList>
            <person name="Spang A."/>
            <person name="Saw J.H."/>
            <person name="Jorgensen S.L."/>
            <person name="Zaremba-Niedzwiedzka K."/>
            <person name="Martijn J."/>
            <person name="Lind A.E."/>
            <person name="van Eijk R."/>
            <person name="Schleper C."/>
            <person name="Guy L."/>
            <person name="Ettema T.J."/>
        </authorList>
    </citation>
    <scope>NUCLEOTIDE SEQUENCE</scope>
</reference>
<evidence type="ECO:0000259" key="1">
    <source>
        <dbReference type="Pfam" id="PF04446"/>
    </source>
</evidence>
<dbReference type="GO" id="GO:0006400">
    <property type="term" value="P:tRNA modification"/>
    <property type="evidence" value="ECO:0007669"/>
    <property type="project" value="InterPro"/>
</dbReference>
<dbReference type="Pfam" id="PF04446">
    <property type="entry name" value="Thg1"/>
    <property type="match status" value="1"/>
</dbReference>
<sequence length="290" mass="33641">MSMNLIGNRLMKDITFGDRMKMYEKAESGRRFMPLLPVYARIDGRSFSRFTKGFNRPYDERMTKAMVETTKYLVNETNALIGYTQSDEISLAWYSDSIDSQIFFDGKIQKMVSVLAAMTSVKFNKCCQMTMLKTAADRLMPVFDCRVFQLPNKMEATNALLWREQDATKNAISMAARSMFGHKQLMGKNGNEMQEMMWQEHGVNFNDYPDFFKRGTFVRREPIWVDVKSLPEKEKPAKWEGVMPDQVQRHKVLELDMPKFSTVTNRVEVIFDGADPIVEGLNEYIKRTNG</sequence>
<organism evidence="2">
    <name type="scientific">marine sediment metagenome</name>
    <dbReference type="NCBI Taxonomy" id="412755"/>
    <lineage>
        <taxon>unclassified sequences</taxon>
        <taxon>metagenomes</taxon>
        <taxon>ecological metagenomes</taxon>
    </lineage>
</organism>
<evidence type="ECO:0000313" key="2">
    <source>
        <dbReference type="EMBL" id="KKM02276.1"/>
    </source>
</evidence>
<dbReference type="InterPro" id="IPR007537">
    <property type="entry name" value="tRNAHis_GuaTrfase_Thg1"/>
</dbReference>
<protein>
    <recommendedName>
        <fullName evidence="1">tRNAHis guanylyltransferase catalytic domain-containing protein</fullName>
    </recommendedName>
</protein>
<dbReference type="PANTHER" id="PTHR12729:SF1">
    <property type="entry name" value="TRNAHIS GUANYLYLTRANSFERASE CATALYTIC DOMAIN-CONTAINING PROTEIN"/>
    <property type="match status" value="1"/>
</dbReference>
<dbReference type="InterPro" id="IPR024956">
    <property type="entry name" value="tRNAHis_GuaTrfase_cat"/>
</dbReference>
<proteinExistence type="predicted"/>
<comment type="caution">
    <text evidence="2">The sequence shown here is derived from an EMBL/GenBank/DDBJ whole genome shotgun (WGS) entry which is preliminary data.</text>
</comment>
<dbReference type="InterPro" id="IPR038469">
    <property type="entry name" value="tRNAHis_GuaTrfase_Thg1_sf"/>
</dbReference>